<feature type="compositionally biased region" description="Polar residues" evidence="1">
    <location>
        <begin position="167"/>
        <end position="182"/>
    </location>
</feature>
<dbReference type="SUPFAM" id="SSF48371">
    <property type="entry name" value="ARM repeat"/>
    <property type="match status" value="1"/>
</dbReference>
<dbReference type="GeneID" id="40318588"/>
<comment type="caution">
    <text evidence="2">The sequence shown here is derived from an EMBL/GenBank/DDBJ whole genome shotgun (WGS) entry which is preliminary data.</text>
</comment>
<name>A0A3R7L0C6_9TRYP</name>
<proteinExistence type="predicted"/>
<feature type="region of interest" description="Disordered" evidence="1">
    <location>
        <begin position="867"/>
        <end position="892"/>
    </location>
</feature>
<dbReference type="AlphaFoldDB" id="A0A3R7L0C6"/>
<feature type="compositionally biased region" description="Basic and acidic residues" evidence="1">
    <location>
        <begin position="882"/>
        <end position="892"/>
    </location>
</feature>
<dbReference type="OrthoDB" id="245103at2759"/>
<feature type="compositionally biased region" description="Basic and acidic residues" evidence="1">
    <location>
        <begin position="88"/>
        <end position="98"/>
    </location>
</feature>
<feature type="compositionally biased region" description="Basic and acidic residues" evidence="1">
    <location>
        <begin position="234"/>
        <end position="247"/>
    </location>
</feature>
<protein>
    <submittedName>
        <fullName evidence="2">Serine/arginine repetitive matrix protein 1</fullName>
    </submittedName>
</protein>
<dbReference type="Proteomes" id="UP000284403">
    <property type="component" value="Unassembled WGS sequence"/>
</dbReference>
<feature type="region of interest" description="Disordered" evidence="1">
    <location>
        <begin position="163"/>
        <end position="199"/>
    </location>
</feature>
<feature type="region of interest" description="Disordered" evidence="1">
    <location>
        <begin position="25"/>
        <end position="116"/>
    </location>
</feature>
<sequence length="1133" mass="121386">MVQTAGLSRAYAVLRQLELLRQQDVLDPLPPDPDAEAGSWRPAPAASPSSAARHAAETRSRRGASLVTAPQAGSSGRGPATAHAPRRAGAEAESRELTSTRAVDSPVVDGGGREPRLVEAYSYDTNDLAATGRRLSPHPSMEGRNQALQRVLQEIVALRKQAAAKAGSSSHGDVCSPPQQATGEMDGGVPSASKSSVRQALPRLLSPSRDTAEEGEVFFDDFPSALAARARSTQWREEGKRPEERNGTQRRHGHEVSCAGDGGAGEEACDEAPHTSKGAERQQDSAVAPPAHSPPRRTRDVLTSSAVREYTTSLLRQRQRRLEEVHGEIQQQRADQRQRSSAFDPNKQPELTLSTAFFSPIARVADPDEGLSPLPSRGLDFDAEQREVVSPPLTAFLHEVTTMGSAEMQEKLRGMEGCCDGSAGRCRQWFALTALANTHDAVRHIMLPLLLAELAEQAESKEEDAGDANSRMSHILCALIGFGGLAASALPLLLETLTHAVGCPRLVALAIRAVGGDEGLRALCRVARCDRMHPGVRAAAVYGISTLAYPVLGHTTVYCVGAPGLSGVLVFYQPPVPASYMEVGTDGERRREPSLQRPPPYRPTHIILSAEVMRKQLIQFTATRNFRRATSSYETLPLVLSDFARDAPEACRQQGLPDDVQEALHQCALELDDVSHASPRVLPFSYDPHYAGREEELFAVEEVLMTILHNRRTPLSVVEQTLVSVASLPDFATTHAASPVLDYVIRSVSHFEQQGGGAIDGEESVLVAGLVALGRLLRNEGTSPSVIDTACGVLLHNLSSPSCRLRHAACVGLGEVGAVSNRPGDIARALTAALNDAAMNHETVAWALTRLGLRGVRLLLDRIAPPPPAPPAAVGSSSGGSNRRDTSDDGRRHSVEVLPASVRMLCARALGKVDFLTVSLGVHEDARRLREELMRSLAAILAAAQVEEEVALECAYALGEAAGTCVDGGTPAPCREEEEAASYYRSETPNEAFAVLKGLVEAVLLPLPVEKALFYALCCYGGAHGELYVSQTAIQSSLVVLRAAAAFALRVCGGKVIRTVVLALNDDDAGVRLEAFDTLDAIGVEAVLAVLRLRPHQHTHQVVAALRDCLLRDLGRETRRQAAQDLYAALLRA</sequence>
<evidence type="ECO:0000256" key="1">
    <source>
        <dbReference type="SAM" id="MobiDB-lite"/>
    </source>
</evidence>
<reference evidence="2 3" key="1">
    <citation type="journal article" date="2018" name="BMC Genomics">
        <title>Genomic comparison of Trypanosoma conorhini and Trypanosoma rangeli to Trypanosoma cruzi strains of high and low virulence.</title>
        <authorList>
            <person name="Bradwell K.R."/>
            <person name="Koparde V.N."/>
            <person name="Matveyev A.V."/>
            <person name="Serrano M.G."/>
            <person name="Alves J.M."/>
            <person name="Parikh H."/>
            <person name="Huang B."/>
            <person name="Lee V."/>
            <person name="Espinosa-Alvarez O."/>
            <person name="Ortiz P.A."/>
            <person name="Costa-Martins A.G."/>
            <person name="Teixeira M.M."/>
            <person name="Buck G.A."/>
        </authorList>
    </citation>
    <scope>NUCLEOTIDE SEQUENCE [LARGE SCALE GENOMIC DNA]</scope>
    <source>
        <strain evidence="2 3">025E</strain>
    </source>
</reference>
<feature type="region of interest" description="Disordered" evidence="1">
    <location>
        <begin position="321"/>
        <end position="350"/>
    </location>
</feature>
<organism evidence="2 3">
    <name type="scientific">Trypanosoma conorhini</name>
    <dbReference type="NCBI Taxonomy" id="83891"/>
    <lineage>
        <taxon>Eukaryota</taxon>
        <taxon>Discoba</taxon>
        <taxon>Euglenozoa</taxon>
        <taxon>Kinetoplastea</taxon>
        <taxon>Metakinetoplastina</taxon>
        <taxon>Trypanosomatida</taxon>
        <taxon>Trypanosomatidae</taxon>
        <taxon>Trypanosoma</taxon>
    </lineage>
</organism>
<evidence type="ECO:0000313" key="3">
    <source>
        <dbReference type="Proteomes" id="UP000284403"/>
    </source>
</evidence>
<keyword evidence="3" id="KW-1185">Reference proteome</keyword>
<dbReference type="RefSeq" id="XP_029228037.1">
    <property type="nucleotide sequence ID" value="XM_029371882.1"/>
</dbReference>
<feature type="compositionally biased region" description="Basic and acidic residues" evidence="1">
    <location>
        <begin position="271"/>
        <end position="283"/>
    </location>
</feature>
<feature type="region of interest" description="Disordered" evidence="1">
    <location>
        <begin position="229"/>
        <end position="306"/>
    </location>
</feature>
<accession>A0A3R7L0C6</accession>
<evidence type="ECO:0000313" key="2">
    <source>
        <dbReference type="EMBL" id="RNF17094.1"/>
    </source>
</evidence>
<dbReference type="InterPro" id="IPR016024">
    <property type="entry name" value="ARM-type_fold"/>
</dbReference>
<dbReference type="EMBL" id="MKKU01000272">
    <property type="protein sequence ID" value="RNF17094.1"/>
    <property type="molecule type" value="Genomic_DNA"/>
</dbReference>
<feature type="compositionally biased region" description="Low complexity" evidence="1">
    <location>
        <begin position="41"/>
        <end position="53"/>
    </location>
</feature>
<gene>
    <name evidence="2" type="ORF">Tco025E_04977</name>
</gene>